<dbReference type="EMBL" id="KV417480">
    <property type="protein sequence ID" value="KZP34572.1"/>
    <property type="molecule type" value="Genomic_DNA"/>
</dbReference>
<dbReference type="STRING" id="436010.A0A166XA05"/>
<feature type="non-terminal residue" evidence="1">
    <location>
        <position position="80"/>
    </location>
</feature>
<dbReference type="OrthoDB" id="3223501at2759"/>
<protein>
    <submittedName>
        <fullName evidence="1">Uncharacterized protein</fullName>
    </submittedName>
</protein>
<organism evidence="1 2">
    <name type="scientific">Athelia psychrophila</name>
    <dbReference type="NCBI Taxonomy" id="1759441"/>
    <lineage>
        <taxon>Eukaryota</taxon>
        <taxon>Fungi</taxon>
        <taxon>Dikarya</taxon>
        <taxon>Basidiomycota</taxon>
        <taxon>Agaricomycotina</taxon>
        <taxon>Agaricomycetes</taxon>
        <taxon>Agaricomycetidae</taxon>
        <taxon>Atheliales</taxon>
        <taxon>Atheliaceae</taxon>
        <taxon>Athelia</taxon>
    </lineage>
</organism>
<dbReference type="AlphaFoldDB" id="A0A166XA05"/>
<sequence length="80" mass="9129">IKQQPGNHYNTYDDLFSIKKQDNESLSTLIMRTEQAVHLIKALRPATGFNIDKLDAELQCMALIRALPDEFTTFTSTLMI</sequence>
<evidence type="ECO:0000313" key="1">
    <source>
        <dbReference type="EMBL" id="KZP34572.1"/>
    </source>
</evidence>
<proteinExistence type="predicted"/>
<gene>
    <name evidence="1" type="ORF">FIBSPDRAFT_700444</name>
</gene>
<evidence type="ECO:0000313" key="2">
    <source>
        <dbReference type="Proteomes" id="UP000076532"/>
    </source>
</evidence>
<keyword evidence="2" id="KW-1185">Reference proteome</keyword>
<reference evidence="1 2" key="1">
    <citation type="journal article" date="2016" name="Mol. Biol. Evol.">
        <title>Comparative Genomics of Early-Diverging Mushroom-Forming Fungi Provides Insights into the Origins of Lignocellulose Decay Capabilities.</title>
        <authorList>
            <person name="Nagy L.G."/>
            <person name="Riley R."/>
            <person name="Tritt A."/>
            <person name="Adam C."/>
            <person name="Daum C."/>
            <person name="Floudas D."/>
            <person name="Sun H."/>
            <person name="Yadav J.S."/>
            <person name="Pangilinan J."/>
            <person name="Larsson K.H."/>
            <person name="Matsuura K."/>
            <person name="Barry K."/>
            <person name="Labutti K."/>
            <person name="Kuo R."/>
            <person name="Ohm R.A."/>
            <person name="Bhattacharya S.S."/>
            <person name="Shirouzu T."/>
            <person name="Yoshinaga Y."/>
            <person name="Martin F.M."/>
            <person name="Grigoriev I.V."/>
            <person name="Hibbett D.S."/>
        </authorList>
    </citation>
    <scope>NUCLEOTIDE SEQUENCE [LARGE SCALE GENOMIC DNA]</scope>
    <source>
        <strain evidence="1 2">CBS 109695</strain>
    </source>
</reference>
<name>A0A166XA05_9AGAM</name>
<accession>A0A166XA05</accession>
<dbReference type="Proteomes" id="UP000076532">
    <property type="component" value="Unassembled WGS sequence"/>
</dbReference>
<feature type="non-terminal residue" evidence="1">
    <location>
        <position position="1"/>
    </location>
</feature>